<name>A0AA85IZK1_TRIRE</name>
<feature type="region of interest" description="Disordered" evidence="1">
    <location>
        <begin position="656"/>
        <end position="675"/>
    </location>
</feature>
<feature type="region of interest" description="Disordered" evidence="1">
    <location>
        <begin position="432"/>
        <end position="474"/>
    </location>
</feature>
<feature type="region of interest" description="Disordered" evidence="1">
    <location>
        <begin position="40"/>
        <end position="64"/>
    </location>
</feature>
<feature type="compositionally biased region" description="Polar residues" evidence="1">
    <location>
        <begin position="40"/>
        <end position="62"/>
    </location>
</feature>
<reference evidence="3" key="2">
    <citation type="submission" date="2023-11" db="UniProtKB">
        <authorList>
            <consortium name="WormBaseParasite"/>
        </authorList>
    </citation>
    <scope>IDENTIFICATION</scope>
</reference>
<feature type="compositionally biased region" description="Polar residues" evidence="1">
    <location>
        <begin position="662"/>
        <end position="675"/>
    </location>
</feature>
<evidence type="ECO:0000313" key="2">
    <source>
        <dbReference type="Proteomes" id="UP000050795"/>
    </source>
</evidence>
<evidence type="ECO:0000256" key="1">
    <source>
        <dbReference type="SAM" id="MobiDB-lite"/>
    </source>
</evidence>
<reference evidence="2" key="1">
    <citation type="submission" date="2022-06" db="EMBL/GenBank/DDBJ databases">
        <authorList>
            <person name="Berger JAMES D."/>
            <person name="Berger JAMES D."/>
        </authorList>
    </citation>
    <scope>NUCLEOTIDE SEQUENCE [LARGE SCALE GENOMIC DNA]</scope>
</reference>
<protein>
    <submittedName>
        <fullName evidence="3">Uncharacterized protein</fullName>
    </submittedName>
</protein>
<organism evidence="2 3">
    <name type="scientific">Trichobilharzia regenti</name>
    <name type="common">Nasal bird schistosome</name>
    <dbReference type="NCBI Taxonomy" id="157069"/>
    <lineage>
        <taxon>Eukaryota</taxon>
        <taxon>Metazoa</taxon>
        <taxon>Spiralia</taxon>
        <taxon>Lophotrochozoa</taxon>
        <taxon>Platyhelminthes</taxon>
        <taxon>Trematoda</taxon>
        <taxon>Digenea</taxon>
        <taxon>Strigeidida</taxon>
        <taxon>Schistosomatoidea</taxon>
        <taxon>Schistosomatidae</taxon>
        <taxon>Trichobilharzia</taxon>
    </lineage>
</organism>
<evidence type="ECO:0000313" key="3">
    <source>
        <dbReference type="WBParaSite" id="TREG1_133690.1"/>
    </source>
</evidence>
<accession>A0AA85IZK1</accession>
<feature type="compositionally biased region" description="Low complexity" evidence="1">
    <location>
        <begin position="432"/>
        <end position="441"/>
    </location>
</feature>
<dbReference type="AlphaFoldDB" id="A0AA85IZK1"/>
<proteinExistence type="predicted"/>
<dbReference type="WBParaSite" id="TREG1_133690.1">
    <property type="protein sequence ID" value="TREG1_133690.1"/>
    <property type="gene ID" value="TREG1_133690"/>
</dbReference>
<keyword evidence="2" id="KW-1185">Reference proteome</keyword>
<dbReference type="Proteomes" id="UP000050795">
    <property type="component" value="Unassembled WGS sequence"/>
</dbReference>
<sequence length="675" mass="74028">MDQCSSSNVIHNTASADTRLHLATGGECVNSLPFGNDTLSGSSSGVTLPPTTQSSGPRTSDAFNHRPVHSAVRNRCTLVPRPTPLSKVCTQPETGVLLNSQPPMVNTCSQQLGSNMQNPVVSTVDPNRLPSSAIQCENEANIRLENSLPNSLLNSTSRKGLYICLCCRSTFTSSALYEDHLDRAVARILYRCHICRGSWTTSREAVSIADNHESETCSRFYSVLPGGIISANNKCAIFTHLVSAHPDKRSDWILRPSLLTICPLVMPTTFLNLAAQTASTTTDIQSFDVSNEQQAPTRLTSNQLVKTHLMNDLCKSRVWSDLQHSLSFSNISTLGSLDFLQPSSSCKQVSSNRVGRLTRTCNDIVVERFSSLKRIFTPSSNNSESNLPSLPCSDSVLYRLILNSATSEIWHSHLFLPEWCSDEIRTIGTPARTTARATTKTVNRQDENNPVTIQTNNNNNDDDNDDNVENGQTNYCDNSVNVGDSYSAMSRKLCYTCLPPSAPSNAHLNLALNVILSWYRSPQSSTPSSSLSQQQQQPFCVLRCLLCKFKTNDKQQLKMHLMGSGRTVLNTKCGLCGQLLSIENPDMCMIKAHLLLHLGCHIMCPQCGFTKQLQSIVGISIDNSQQQQQQQSTSFTIETSSFEELTNHMKVIHGANTPPGAMNSSTSTVHPISGF</sequence>